<evidence type="ECO:0000256" key="5">
    <source>
        <dbReference type="ARBA" id="ARBA00022723"/>
    </source>
</evidence>
<dbReference type="PANTHER" id="PTHR22960:SF0">
    <property type="entry name" value="MOLYBDENUM COFACTOR BIOSYNTHESIS PROTEIN 1"/>
    <property type="match status" value="1"/>
</dbReference>
<dbReference type="PROSITE" id="PS51918">
    <property type="entry name" value="RADICAL_SAM"/>
    <property type="match status" value="1"/>
</dbReference>
<accession>A0A1J0ADU6</accession>
<feature type="domain" description="Radical SAM core" evidence="13">
    <location>
        <begin position="6"/>
        <end position="221"/>
    </location>
</feature>
<evidence type="ECO:0000256" key="11">
    <source>
        <dbReference type="ARBA" id="ARBA00023239"/>
    </source>
</evidence>
<keyword evidence="6" id="KW-0547">Nucleotide-binding</keyword>
<dbReference type="SMART" id="SM00729">
    <property type="entry name" value="Elp3"/>
    <property type="match status" value="1"/>
</dbReference>
<evidence type="ECO:0000256" key="12">
    <source>
        <dbReference type="ARBA" id="ARBA00048697"/>
    </source>
</evidence>
<dbReference type="GO" id="GO:0005525">
    <property type="term" value="F:GTP binding"/>
    <property type="evidence" value="ECO:0007669"/>
    <property type="project" value="UniProtKB-KW"/>
</dbReference>
<evidence type="ECO:0000256" key="9">
    <source>
        <dbReference type="ARBA" id="ARBA00023134"/>
    </source>
</evidence>
<evidence type="ECO:0000256" key="4">
    <source>
        <dbReference type="ARBA" id="ARBA00022691"/>
    </source>
</evidence>
<keyword evidence="3" id="KW-0004">4Fe-4S</keyword>
<dbReference type="KEGG" id="glt:GlitD10_1757"/>
<sequence>MELVDPWHRRIRKLRVSLTDRCNLRCRYCMPLHPDFMNKSYYLKTHEYAEIIQELLTYGIEEIRITGGEPLVRPEFPEIMLELHKLKIPCLSLTTNGALLQDHWEILKACNIKKINISLDSLEAETFTAITHWKYLSTILDNISQAVTQGFEIKINMVIMRGINDHELFDFVEYARKSSIAVRFLELMRIGYANELYQNHFISAEECIIKLKTRYRMNKINVESDSTAFYFMIDDEIKVGFIASESQPFCNHCSRWRLSADGRLFACLFAETGIPIRNVSSEQRNHVYQQLLGMKPIQRFDQVKHPMYQIGG</sequence>
<dbReference type="InterPro" id="IPR058240">
    <property type="entry name" value="rSAM_sf"/>
</dbReference>
<dbReference type="EMBL" id="CP017675">
    <property type="protein sequence ID" value="APB34083.1"/>
    <property type="molecule type" value="Genomic_DNA"/>
</dbReference>
<dbReference type="GO" id="GO:0061798">
    <property type="term" value="F:GTP 3',8'-cyclase activity"/>
    <property type="evidence" value="ECO:0007669"/>
    <property type="project" value="UniProtKB-EC"/>
</dbReference>
<reference evidence="14 15" key="1">
    <citation type="submission" date="2016-10" db="EMBL/GenBank/DDBJ databases">
        <title>Description of Gloeomargarita lithophora gen. nov., sp. nov., a thylakoid-bearing basal-branching cyanobacterium with intracellular carbonates, and proposal for Gloeomargaritales ord. nov.</title>
        <authorList>
            <person name="Moreira D."/>
            <person name="Tavera R."/>
            <person name="Benzerara K."/>
            <person name="Skouri-Panet F."/>
            <person name="Couradeau E."/>
            <person name="Gerard E."/>
            <person name="Loussert C."/>
            <person name="Novelo E."/>
            <person name="Zivanovic Y."/>
            <person name="Lopez-Garcia P."/>
        </authorList>
    </citation>
    <scope>NUCLEOTIDE SEQUENCE [LARGE SCALE GENOMIC DNA]</scope>
    <source>
        <strain evidence="14 15">D10</strain>
    </source>
</reference>
<organism evidence="14 15">
    <name type="scientific">Gloeomargarita lithophora Alchichica-D10</name>
    <dbReference type="NCBI Taxonomy" id="1188229"/>
    <lineage>
        <taxon>Bacteria</taxon>
        <taxon>Bacillati</taxon>
        <taxon>Cyanobacteriota</taxon>
        <taxon>Cyanophyceae</taxon>
        <taxon>Gloeomargaritales</taxon>
        <taxon>Gloeomargaritaceae</taxon>
        <taxon>Gloeomargarita</taxon>
    </lineage>
</organism>
<dbReference type="SFLD" id="SFLDG01067">
    <property type="entry name" value="SPASM/twitch_domain_containing"/>
    <property type="match status" value="1"/>
</dbReference>
<dbReference type="InterPro" id="IPR007197">
    <property type="entry name" value="rSAM"/>
</dbReference>
<evidence type="ECO:0000256" key="10">
    <source>
        <dbReference type="ARBA" id="ARBA00023150"/>
    </source>
</evidence>
<comment type="catalytic activity">
    <reaction evidence="12">
        <text>GTP + AH2 + S-adenosyl-L-methionine = (8S)-3',8-cyclo-7,8-dihydroguanosine 5'-triphosphate + 5'-deoxyadenosine + L-methionine + A + H(+)</text>
        <dbReference type="Rhea" id="RHEA:49576"/>
        <dbReference type="ChEBI" id="CHEBI:13193"/>
        <dbReference type="ChEBI" id="CHEBI:15378"/>
        <dbReference type="ChEBI" id="CHEBI:17319"/>
        <dbReference type="ChEBI" id="CHEBI:17499"/>
        <dbReference type="ChEBI" id="CHEBI:37565"/>
        <dbReference type="ChEBI" id="CHEBI:57844"/>
        <dbReference type="ChEBI" id="CHEBI:59789"/>
        <dbReference type="ChEBI" id="CHEBI:131766"/>
        <dbReference type="EC" id="4.1.99.22"/>
    </reaction>
</comment>
<evidence type="ECO:0000256" key="3">
    <source>
        <dbReference type="ARBA" id="ARBA00022485"/>
    </source>
</evidence>
<dbReference type="EC" id="4.1.99.22" evidence="2"/>
<dbReference type="GO" id="GO:0006777">
    <property type="term" value="P:Mo-molybdopterin cofactor biosynthetic process"/>
    <property type="evidence" value="ECO:0007669"/>
    <property type="project" value="UniProtKB-KW"/>
</dbReference>
<evidence type="ECO:0000313" key="15">
    <source>
        <dbReference type="Proteomes" id="UP000180235"/>
    </source>
</evidence>
<name>A0A1J0ADU6_9CYAN</name>
<evidence type="ECO:0000259" key="13">
    <source>
        <dbReference type="PROSITE" id="PS51918"/>
    </source>
</evidence>
<dbReference type="UniPathway" id="UPA00344"/>
<dbReference type="SFLD" id="SFLDS00029">
    <property type="entry name" value="Radical_SAM"/>
    <property type="match status" value="1"/>
</dbReference>
<dbReference type="InterPro" id="IPR000385">
    <property type="entry name" value="MoaA_NifB_PqqE_Fe-S-bd_CS"/>
</dbReference>
<proteinExistence type="predicted"/>
<gene>
    <name evidence="14" type="primary">moaA</name>
    <name evidence="14" type="ORF">GlitD10_1757</name>
</gene>
<evidence type="ECO:0000256" key="8">
    <source>
        <dbReference type="ARBA" id="ARBA00023014"/>
    </source>
</evidence>
<dbReference type="AlphaFoldDB" id="A0A1J0ADU6"/>
<dbReference type="InterPro" id="IPR040064">
    <property type="entry name" value="MoaA-like"/>
</dbReference>
<keyword evidence="15" id="KW-1185">Reference proteome</keyword>
<dbReference type="CDD" id="cd01335">
    <property type="entry name" value="Radical_SAM"/>
    <property type="match status" value="1"/>
</dbReference>
<keyword evidence="8" id="KW-0411">Iron-sulfur</keyword>
<comment type="cofactor">
    <cofactor evidence="1">
        <name>[4Fe-4S] cluster</name>
        <dbReference type="ChEBI" id="CHEBI:49883"/>
    </cofactor>
</comment>
<dbReference type="STRING" id="1188229.GlitD10_1757"/>
<dbReference type="OrthoDB" id="9763993at2"/>
<dbReference type="InterPro" id="IPR013785">
    <property type="entry name" value="Aldolase_TIM"/>
</dbReference>
<dbReference type="InterPro" id="IPR050105">
    <property type="entry name" value="MoCo_biosynth_MoaA/MoaC"/>
</dbReference>
<dbReference type="InterPro" id="IPR013483">
    <property type="entry name" value="MoaA"/>
</dbReference>
<dbReference type="InterPro" id="IPR010505">
    <property type="entry name" value="MoaA_twitch"/>
</dbReference>
<dbReference type="SFLD" id="SFLDG01383">
    <property type="entry name" value="cyclic_pyranopterin_phosphate"/>
    <property type="match status" value="1"/>
</dbReference>
<dbReference type="InterPro" id="IPR006638">
    <property type="entry name" value="Elp3/MiaA/NifB-like_rSAM"/>
</dbReference>
<evidence type="ECO:0000313" key="14">
    <source>
        <dbReference type="EMBL" id="APB34083.1"/>
    </source>
</evidence>
<keyword evidence="7" id="KW-0408">Iron</keyword>
<keyword evidence="10" id="KW-0501">Molybdenum cofactor biosynthesis</keyword>
<dbReference type="RefSeq" id="WP_071454578.1">
    <property type="nucleotide sequence ID" value="NZ_CP017675.1"/>
</dbReference>
<dbReference type="Pfam" id="PF04055">
    <property type="entry name" value="Radical_SAM"/>
    <property type="match status" value="1"/>
</dbReference>
<dbReference type="GO" id="GO:0046872">
    <property type="term" value="F:metal ion binding"/>
    <property type="evidence" value="ECO:0007669"/>
    <property type="project" value="UniProtKB-KW"/>
</dbReference>
<keyword evidence="11" id="KW-0456">Lyase</keyword>
<keyword evidence="5" id="KW-0479">Metal-binding</keyword>
<dbReference type="Pfam" id="PF06463">
    <property type="entry name" value="Mob_synth_C"/>
    <property type="match status" value="1"/>
</dbReference>
<dbReference type="PROSITE" id="PS01305">
    <property type="entry name" value="MOAA_NIFB_PQQE"/>
    <property type="match status" value="1"/>
</dbReference>
<dbReference type="SUPFAM" id="SSF102114">
    <property type="entry name" value="Radical SAM enzymes"/>
    <property type="match status" value="1"/>
</dbReference>
<dbReference type="PANTHER" id="PTHR22960">
    <property type="entry name" value="MOLYBDOPTERIN COFACTOR SYNTHESIS PROTEIN A"/>
    <property type="match status" value="1"/>
</dbReference>
<dbReference type="GO" id="GO:0051539">
    <property type="term" value="F:4 iron, 4 sulfur cluster binding"/>
    <property type="evidence" value="ECO:0007669"/>
    <property type="project" value="UniProtKB-KW"/>
</dbReference>
<protein>
    <recommendedName>
        <fullName evidence="2">GTP 3',8-cyclase</fullName>
        <ecNumber evidence="2">4.1.99.22</ecNumber>
    </recommendedName>
</protein>
<evidence type="ECO:0000256" key="2">
    <source>
        <dbReference type="ARBA" id="ARBA00012167"/>
    </source>
</evidence>
<evidence type="ECO:0000256" key="7">
    <source>
        <dbReference type="ARBA" id="ARBA00023004"/>
    </source>
</evidence>
<dbReference type="Proteomes" id="UP000180235">
    <property type="component" value="Chromosome"/>
</dbReference>
<keyword evidence="9" id="KW-0342">GTP-binding</keyword>
<dbReference type="GO" id="GO:0061799">
    <property type="term" value="F:cyclic pyranopterin monophosphate synthase activity"/>
    <property type="evidence" value="ECO:0007669"/>
    <property type="project" value="TreeGrafter"/>
</dbReference>
<dbReference type="Gene3D" id="3.20.20.70">
    <property type="entry name" value="Aldolase class I"/>
    <property type="match status" value="1"/>
</dbReference>
<keyword evidence="4" id="KW-0949">S-adenosyl-L-methionine</keyword>
<dbReference type="SFLD" id="SFLDG01386">
    <property type="entry name" value="main_SPASM_domain-containing"/>
    <property type="match status" value="1"/>
</dbReference>
<evidence type="ECO:0000256" key="6">
    <source>
        <dbReference type="ARBA" id="ARBA00022741"/>
    </source>
</evidence>
<evidence type="ECO:0000256" key="1">
    <source>
        <dbReference type="ARBA" id="ARBA00001966"/>
    </source>
</evidence>
<dbReference type="NCBIfam" id="TIGR02666">
    <property type="entry name" value="moaA"/>
    <property type="match status" value="1"/>
</dbReference>